<reference evidence="2" key="1">
    <citation type="submission" date="2020-11" db="EMBL/GenBank/DDBJ databases">
        <authorList>
            <person name="Whitehead M."/>
        </authorList>
    </citation>
    <scope>NUCLEOTIDE SEQUENCE</scope>
    <source>
        <strain evidence="2">EGII</strain>
    </source>
</reference>
<organism evidence="2 3">
    <name type="scientific">Ceratitis capitata</name>
    <name type="common">Mediterranean fruit fly</name>
    <name type="synonym">Tephritis capitata</name>
    <dbReference type="NCBI Taxonomy" id="7213"/>
    <lineage>
        <taxon>Eukaryota</taxon>
        <taxon>Metazoa</taxon>
        <taxon>Ecdysozoa</taxon>
        <taxon>Arthropoda</taxon>
        <taxon>Hexapoda</taxon>
        <taxon>Insecta</taxon>
        <taxon>Pterygota</taxon>
        <taxon>Neoptera</taxon>
        <taxon>Endopterygota</taxon>
        <taxon>Diptera</taxon>
        <taxon>Brachycera</taxon>
        <taxon>Muscomorpha</taxon>
        <taxon>Tephritoidea</taxon>
        <taxon>Tephritidae</taxon>
        <taxon>Ceratitis</taxon>
        <taxon>Ceratitis</taxon>
    </lineage>
</organism>
<feature type="non-terminal residue" evidence="2">
    <location>
        <position position="1"/>
    </location>
</feature>
<comment type="caution">
    <text evidence="2">The sequence shown here is derived from an EMBL/GenBank/DDBJ whole genome shotgun (WGS) entry which is preliminary data.</text>
</comment>
<accession>A0A811VCN9</accession>
<protein>
    <submittedName>
        <fullName evidence="2">(Mediterranean fruit fly) hypothetical protein</fullName>
    </submittedName>
</protein>
<evidence type="ECO:0000313" key="2">
    <source>
        <dbReference type="EMBL" id="CAD7011992.1"/>
    </source>
</evidence>
<dbReference type="Proteomes" id="UP000606786">
    <property type="component" value="Unassembled WGS sequence"/>
</dbReference>
<sequence length="76" mass="8538">MSTSKSATFGAQKPHTRNHGNASATCDRLVWLGKCENEEGVVSSEDYCLLPNAMRYVPSNRCYNRSLALYNRELHS</sequence>
<keyword evidence="3" id="KW-1185">Reference proteome</keyword>
<feature type="region of interest" description="Disordered" evidence="1">
    <location>
        <begin position="1"/>
        <end position="22"/>
    </location>
</feature>
<evidence type="ECO:0000313" key="3">
    <source>
        <dbReference type="Proteomes" id="UP000606786"/>
    </source>
</evidence>
<gene>
    <name evidence="2" type="ORF">CCAP1982_LOCUS20103</name>
</gene>
<evidence type="ECO:0000256" key="1">
    <source>
        <dbReference type="SAM" id="MobiDB-lite"/>
    </source>
</evidence>
<dbReference type="EMBL" id="CAJHJT010000056">
    <property type="protein sequence ID" value="CAD7011992.1"/>
    <property type="molecule type" value="Genomic_DNA"/>
</dbReference>
<proteinExistence type="predicted"/>
<name>A0A811VCN9_CERCA</name>
<dbReference type="AlphaFoldDB" id="A0A811VCN9"/>